<accession>A0A8C9MRL3</accession>
<dbReference type="Proteomes" id="UP000694409">
    <property type="component" value="Unassembled WGS sequence"/>
</dbReference>
<name>A0A8C9MRL3_SERCA</name>
<evidence type="ECO:0000256" key="1">
    <source>
        <dbReference type="SAM" id="MobiDB-lite"/>
    </source>
</evidence>
<sequence length="75" mass="9244">MLRLHHPQSKWRTRHPKNRRAPKSTTHNHLMPYHRQPRPNRNTIPRGNLLKRPNYRNCKKVEVRRRLFKYSGKAE</sequence>
<protein>
    <submittedName>
        <fullName evidence="2">Uncharacterized protein</fullName>
    </submittedName>
</protein>
<organism evidence="2 3">
    <name type="scientific">Serinus canaria</name>
    <name type="common">Island canary</name>
    <name type="synonym">Fringilla canaria</name>
    <dbReference type="NCBI Taxonomy" id="9135"/>
    <lineage>
        <taxon>Eukaryota</taxon>
        <taxon>Metazoa</taxon>
        <taxon>Chordata</taxon>
        <taxon>Craniata</taxon>
        <taxon>Vertebrata</taxon>
        <taxon>Euteleostomi</taxon>
        <taxon>Archelosauria</taxon>
        <taxon>Archosauria</taxon>
        <taxon>Dinosauria</taxon>
        <taxon>Saurischia</taxon>
        <taxon>Theropoda</taxon>
        <taxon>Coelurosauria</taxon>
        <taxon>Aves</taxon>
        <taxon>Neognathae</taxon>
        <taxon>Neoaves</taxon>
        <taxon>Telluraves</taxon>
        <taxon>Australaves</taxon>
        <taxon>Passeriformes</taxon>
        <taxon>Passeroidea</taxon>
        <taxon>Fringillidae</taxon>
        <taxon>Carduelinae</taxon>
        <taxon>Serinus</taxon>
    </lineage>
</organism>
<keyword evidence="3" id="KW-1185">Reference proteome</keyword>
<evidence type="ECO:0000313" key="2">
    <source>
        <dbReference type="Ensembl" id="ENSSCAP00000007459.1"/>
    </source>
</evidence>
<evidence type="ECO:0000313" key="3">
    <source>
        <dbReference type="Proteomes" id="UP000694409"/>
    </source>
</evidence>
<proteinExistence type="predicted"/>
<feature type="region of interest" description="Disordered" evidence="1">
    <location>
        <begin position="1"/>
        <end position="51"/>
    </location>
</feature>
<reference evidence="2" key="1">
    <citation type="submission" date="2025-08" db="UniProtKB">
        <authorList>
            <consortium name="Ensembl"/>
        </authorList>
    </citation>
    <scope>IDENTIFICATION</scope>
</reference>
<reference evidence="2" key="2">
    <citation type="submission" date="2025-09" db="UniProtKB">
        <authorList>
            <consortium name="Ensembl"/>
        </authorList>
    </citation>
    <scope>IDENTIFICATION</scope>
</reference>
<dbReference type="AlphaFoldDB" id="A0A8C9MRL3"/>
<feature type="compositionally biased region" description="Basic residues" evidence="1">
    <location>
        <begin position="1"/>
        <end position="22"/>
    </location>
</feature>
<dbReference type="Ensembl" id="ENSSCAT00000008464.1">
    <property type="protein sequence ID" value="ENSSCAP00000007459.1"/>
    <property type="gene ID" value="ENSSCAG00000005763.1"/>
</dbReference>